<dbReference type="InterPro" id="IPR036412">
    <property type="entry name" value="HAD-like_sf"/>
</dbReference>
<dbReference type="RefSeq" id="WP_142929453.1">
    <property type="nucleotide sequence ID" value="NZ_ML660107.1"/>
</dbReference>
<dbReference type="PRINTS" id="PR00413">
    <property type="entry name" value="HADHALOGNASE"/>
</dbReference>
<name>A0A545ST22_9GAMM</name>
<dbReference type="GO" id="GO:0016787">
    <property type="term" value="F:hydrolase activity"/>
    <property type="evidence" value="ECO:0007669"/>
    <property type="project" value="UniProtKB-KW"/>
</dbReference>
<sequence length="136" mass="14959">MITQLPAHEDVKPGLKALSEHGFHLVSLTNSSTAGVAAQFNYAGLTNLFVKRFSVEDVEAFKPHPKPYLMVLKELDIQPQEALMVAAHAWDLAGAKAVGLQTAFIRRPGTTLYPNATKPDYIVNHLHELVDQLTSK</sequence>
<dbReference type="PANTHER" id="PTHR43316">
    <property type="entry name" value="HYDROLASE, HALOACID DELAHOGENASE-RELATED"/>
    <property type="match status" value="1"/>
</dbReference>
<dbReference type="SUPFAM" id="SSF56784">
    <property type="entry name" value="HAD-like"/>
    <property type="match status" value="1"/>
</dbReference>
<dbReference type="Pfam" id="PF00702">
    <property type="entry name" value="Hydrolase"/>
    <property type="match status" value="1"/>
</dbReference>
<dbReference type="Gene3D" id="3.40.50.1000">
    <property type="entry name" value="HAD superfamily/HAD-like"/>
    <property type="match status" value="1"/>
</dbReference>
<dbReference type="OrthoDB" id="5865007at2"/>
<proteinExistence type="predicted"/>
<dbReference type="InterPro" id="IPR051540">
    <property type="entry name" value="S-2-haloacid_dehalogenase"/>
</dbReference>
<protein>
    <submittedName>
        <fullName evidence="2">HAD-IA family hydrolase</fullName>
    </submittedName>
</protein>
<evidence type="ECO:0000313" key="3">
    <source>
        <dbReference type="Proteomes" id="UP000319732"/>
    </source>
</evidence>
<dbReference type="NCBIfam" id="TIGR01493">
    <property type="entry name" value="HAD-SF-IA-v2"/>
    <property type="match status" value="1"/>
</dbReference>
<evidence type="ECO:0000313" key="2">
    <source>
        <dbReference type="EMBL" id="TQV68112.1"/>
    </source>
</evidence>
<dbReference type="InterPro" id="IPR023214">
    <property type="entry name" value="HAD_sf"/>
</dbReference>
<keyword evidence="3" id="KW-1185">Reference proteome</keyword>
<gene>
    <name evidence="2" type="ORF">FKG94_23770</name>
</gene>
<comment type="caution">
    <text evidence="2">The sequence shown here is derived from an EMBL/GenBank/DDBJ whole genome shotgun (WGS) entry which is preliminary data.</text>
</comment>
<dbReference type="PANTHER" id="PTHR43316:SF3">
    <property type="entry name" value="HALOACID DEHALOGENASE, TYPE II (AFU_ORTHOLOGUE AFUA_2G07750)-RELATED"/>
    <property type="match status" value="1"/>
</dbReference>
<dbReference type="EMBL" id="VHSG01000029">
    <property type="protein sequence ID" value="TQV68112.1"/>
    <property type="molecule type" value="Genomic_DNA"/>
</dbReference>
<evidence type="ECO:0000256" key="1">
    <source>
        <dbReference type="ARBA" id="ARBA00022801"/>
    </source>
</evidence>
<dbReference type="AlphaFoldDB" id="A0A545ST22"/>
<dbReference type="Proteomes" id="UP000319732">
    <property type="component" value="Unassembled WGS sequence"/>
</dbReference>
<organism evidence="2 3">
    <name type="scientific">Exilibacterium tricleocarpae</name>
    <dbReference type="NCBI Taxonomy" id="2591008"/>
    <lineage>
        <taxon>Bacteria</taxon>
        <taxon>Pseudomonadati</taxon>
        <taxon>Pseudomonadota</taxon>
        <taxon>Gammaproteobacteria</taxon>
        <taxon>Cellvibrionales</taxon>
        <taxon>Cellvibrionaceae</taxon>
        <taxon>Exilibacterium</taxon>
    </lineage>
</organism>
<dbReference type="InterPro" id="IPR006439">
    <property type="entry name" value="HAD-SF_hydro_IA"/>
</dbReference>
<reference evidence="2 3" key="1">
    <citation type="submission" date="2019-06" db="EMBL/GenBank/DDBJ databases">
        <title>Whole genome sequence for Cellvibrionaceae sp. R142.</title>
        <authorList>
            <person name="Wang G."/>
        </authorList>
    </citation>
    <scope>NUCLEOTIDE SEQUENCE [LARGE SCALE GENOMIC DNA]</scope>
    <source>
        <strain evidence="2 3">R142</strain>
    </source>
</reference>
<accession>A0A545ST22</accession>
<keyword evidence="1 2" id="KW-0378">Hydrolase</keyword>